<gene>
    <name evidence="1" type="ORF">F8D48_06780</name>
</gene>
<proteinExistence type="predicted"/>
<evidence type="ECO:0000313" key="2">
    <source>
        <dbReference type="Proteomes" id="UP000479639"/>
    </source>
</evidence>
<evidence type="ECO:0000313" key="1">
    <source>
        <dbReference type="EMBL" id="KAB1647991.1"/>
    </source>
</evidence>
<name>A0A7C8BSE7_9ACTN</name>
<dbReference type="Proteomes" id="UP000479639">
    <property type="component" value="Unassembled WGS sequence"/>
</dbReference>
<comment type="caution">
    <text evidence="1">The sequence shown here is derived from an EMBL/GenBank/DDBJ whole genome shotgun (WGS) entry which is preliminary data.</text>
</comment>
<protein>
    <recommendedName>
        <fullName evidence="3">HK97 gp10 family phage protein</fullName>
    </recommendedName>
</protein>
<organism evidence="1 2">
    <name type="scientific">Adlercreutzia muris</name>
    <dbReference type="NCBI Taxonomy" id="1796610"/>
    <lineage>
        <taxon>Bacteria</taxon>
        <taxon>Bacillati</taxon>
        <taxon>Actinomycetota</taxon>
        <taxon>Coriobacteriia</taxon>
        <taxon>Eggerthellales</taxon>
        <taxon>Eggerthellaceae</taxon>
        <taxon>Adlercreutzia</taxon>
    </lineage>
</organism>
<sequence length="134" mass="14689">MSGLMLDADAVKALEVRVRSFGDGAEDVVNGVLHGEAGPMIYGRINPLIHPSGRRFKGHPASARSSKWPVYRTGENLAVTVATSARFRYLYFPNDGGNTKNHAGNQHFMFRGAQAAAPSVMERCITALTREWEQ</sequence>
<dbReference type="EMBL" id="WAJS01000017">
    <property type="protein sequence ID" value="KAB1647991.1"/>
    <property type="molecule type" value="Genomic_DNA"/>
</dbReference>
<keyword evidence="2" id="KW-1185">Reference proteome</keyword>
<dbReference type="AlphaFoldDB" id="A0A7C8BSE7"/>
<reference evidence="1 2" key="1">
    <citation type="submission" date="2019-09" db="EMBL/GenBank/DDBJ databases">
        <title>Whole genome shotgun sequencing (WGS) of Ellagibacter isourolithinifaciens DSM 104140(T) and Adlercreutzia muris DSM 29508(T).</title>
        <authorList>
            <person name="Stoll D.A."/>
            <person name="Danylec N."/>
            <person name="Huch M."/>
        </authorList>
    </citation>
    <scope>NUCLEOTIDE SEQUENCE [LARGE SCALE GENOMIC DNA]</scope>
    <source>
        <strain evidence="1 2">DSM 29508</strain>
    </source>
</reference>
<evidence type="ECO:0008006" key="3">
    <source>
        <dbReference type="Google" id="ProtNLM"/>
    </source>
</evidence>
<accession>A0A7C8BSE7</accession>